<dbReference type="PANTHER" id="PTHR30506">
    <property type="entry name" value="INNER MEMBRANE PROTEIN"/>
    <property type="match status" value="1"/>
</dbReference>
<organism evidence="9 10">
    <name type="scientific">Actinobacillus delphinicola</name>
    <dbReference type="NCBI Taxonomy" id="51161"/>
    <lineage>
        <taxon>Bacteria</taxon>
        <taxon>Pseudomonadati</taxon>
        <taxon>Pseudomonadota</taxon>
        <taxon>Gammaproteobacteria</taxon>
        <taxon>Pasteurellales</taxon>
        <taxon>Pasteurellaceae</taxon>
        <taxon>Actinobacillus</taxon>
    </lineage>
</organism>
<keyword evidence="3" id="KW-1003">Cell membrane</keyword>
<dbReference type="Pfam" id="PF03458">
    <property type="entry name" value="Gly_transporter"/>
    <property type="match status" value="2"/>
</dbReference>
<evidence type="ECO:0000259" key="8">
    <source>
        <dbReference type="Pfam" id="PF03458"/>
    </source>
</evidence>
<dbReference type="EMBL" id="LR134510">
    <property type="protein sequence ID" value="VEJ09959.1"/>
    <property type="molecule type" value="Genomic_DNA"/>
</dbReference>
<dbReference type="OrthoDB" id="9791874at2"/>
<evidence type="ECO:0000256" key="1">
    <source>
        <dbReference type="ARBA" id="ARBA00004651"/>
    </source>
</evidence>
<keyword evidence="6 7" id="KW-0472">Membrane</keyword>
<sequence length="198" mass="21687">MLYFLDLFGTAVFAISGVTLAFRLRMNVIGVLVLSAAVAIGGGTVRDIILNTPVFWLTNNTYLWDILFTCIISIIVLLRLNKRIWWLLPVSDAIGLAAFTVIGAQKTLLLGFSPTIAIIMGAVTGCGGGVIRDVLARRVPFVFRQEIYVTASAIGGMFYVSFYGIFDEVVLAILTMAIVLGLRLGGIFRSWTLPVYHY</sequence>
<protein>
    <submittedName>
        <fullName evidence="9">Membrane protein</fullName>
    </submittedName>
</protein>
<feature type="domain" description="Glycine transporter" evidence="8">
    <location>
        <begin position="4"/>
        <end position="75"/>
    </location>
</feature>
<feature type="transmembrane region" description="Helical" evidence="7">
    <location>
        <begin position="172"/>
        <end position="191"/>
    </location>
</feature>
<feature type="transmembrane region" description="Helical" evidence="7">
    <location>
        <begin position="85"/>
        <end position="104"/>
    </location>
</feature>
<dbReference type="KEGG" id="adp:NCTC12871_01450"/>
<keyword evidence="4 7" id="KW-0812">Transmembrane</keyword>
<evidence type="ECO:0000256" key="3">
    <source>
        <dbReference type="ARBA" id="ARBA00022475"/>
    </source>
</evidence>
<evidence type="ECO:0000256" key="5">
    <source>
        <dbReference type="ARBA" id="ARBA00022989"/>
    </source>
</evidence>
<dbReference type="Proteomes" id="UP000279799">
    <property type="component" value="Chromosome"/>
</dbReference>
<feature type="domain" description="Glycine transporter" evidence="8">
    <location>
        <begin position="90"/>
        <end position="163"/>
    </location>
</feature>
<evidence type="ECO:0000256" key="6">
    <source>
        <dbReference type="ARBA" id="ARBA00023136"/>
    </source>
</evidence>
<proteinExistence type="inferred from homology"/>
<accession>A0A448TVK3</accession>
<comment type="similarity">
    <text evidence="2">Belongs to the UPF0126 family.</text>
</comment>
<keyword evidence="5 7" id="KW-1133">Transmembrane helix</keyword>
<dbReference type="PANTHER" id="PTHR30506:SF3">
    <property type="entry name" value="UPF0126 INNER MEMBRANE PROTEIN YADS-RELATED"/>
    <property type="match status" value="1"/>
</dbReference>
<feature type="transmembrane region" description="Helical" evidence="7">
    <location>
        <begin position="147"/>
        <end position="166"/>
    </location>
</feature>
<dbReference type="InterPro" id="IPR005115">
    <property type="entry name" value="Gly_transporter"/>
</dbReference>
<evidence type="ECO:0000313" key="9">
    <source>
        <dbReference type="EMBL" id="VEJ09959.1"/>
    </source>
</evidence>
<keyword evidence="10" id="KW-1185">Reference proteome</keyword>
<feature type="transmembrane region" description="Helical" evidence="7">
    <location>
        <begin position="116"/>
        <end position="135"/>
    </location>
</feature>
<feature type="transmembrane region" description="Helical" evidence="7">
    <location>
        <begin position="29"/>
        <end position="49"/>
    </location>
</feature>
<evidence type="ECO:0000313" key="10">
    <source>
        <dbReference type="Proteomes" id="UP000279799"/>
    </source>
</evidence>
<evidence type="ECO:0000256" key="7">
    <source>
        <dbReference type="SAM" id="Phobius"/>
    </source>
</evidence>
<dbReference type="GO" id="GO:0005886">
    <property type="term" value="C:plasma membrane"/>
    <property type="evidence" value="ECO:0007669"/>
    <property type="project" value="UniProtKB-SubCell"/>
</dbReference>
<comment type="subcellular location">
    <subcellularLocation>
        <location evidence="1">Cell membrane</location>
        <topology evidence="1">Multi-pass membrane protein</topology>
    </subcellularLocation>
</comment>
<evidence type="ECO:0000256" key="4">
    <source>
        <dbReference type="ARBA" id="ARBA00022692"/>
    </source>
</evidence>
<dbReference type="RefSeq" id="WP_126600308.1">
    <property type="nucleotide sequence ID" value="NZ_LR134510.1"/>
</dbReference>
<dbReference type="AlphaFoldDB" id="A0A448TVK3"/>
<name>A0A448TVK3_9PAST</name>
<reference evidence="9 10" key="1">
    <citation type="submission" date="2018-12" db="EMBL/GenBank/DDBJ databases">
        <authorList>
            <consortium name="Pathogen Informatics"/>
        </authorList>
    </citation>
    <scope>NUCLEOTIDE SEQUENCE [LARGE SCALE GENOMIC DNA]</scope>
    <source>
        <strain evidence="9 10">NCTC12871</strain>
    </source>
</reference>
<evidence type="ECO:0000256" key="2">
    <source>
        <dbReference type="ARBA" id="ARBA00008193"/>
    </source>
</evidence>
<gene>
    <name evidence="9" type="primary">yadS</name>
    <name evidence="9" type="ORF">NCTC12871_01450</name>
</gene>
<feature type="transmembrane region" description="Helical" evidence="7">
    <location>
        <begin position="6"/>
        <end position="22"/>
    </location>
</feature>
<feature type="transmembrane region" description="Helical" evidence="7">
    <location>
        <begin position="61"/>
        <end position="78"/>
    </location>
</feature>